<dbReference type="GO" id="GO:0050660">
    <property type="term" value="F:flavin adenine dinucleotide binding"/>
    <property type="evidence" value="ECO:0007669"/>
    <property type="project" value="InterPro"/>
</dbReference>
<dbReference type="GO" id="GO:0017150">
    <property type="term" value="F:tRNA dihydrouridine synthase activity"/>
    <property type="evidence" value="ECO:0007669"/>
    <property type="project" value="InterPro"/>
</dbReference>
<evidence type="ECO:0000256" key="7">
    <source>
        <dbReference type="PIRNR" id="PIRNR006621"/>
    </source>
</evidence>
<dbReference type="EC" id="1.3.1.-" evidence="7"/>
<dbReference type="RefSeq" id="WP_197740430.1">
    <property type="nucleotide sequence ID" value="NZ_AP021875.1"/>
</dbReference>
<evidence type="ECO:0000259" key="10">
    <source>
        <dbReference type="Pfam" id="PF01207"/>
    </source>
</evidence>
<organism evidence="11 12">
    <name type="scientific">Desulfosarcina widdelii</name>
    <dbReference type="NCBI Taxonomy" id="947919"/>
    <lineage>
        <taxon>Bacteria</taxon>
        <taxon>Pseudomonadati</taxon>
        <taxon>Thermodesulfobacteriota</taxon>
        <taxon>Desulfobacteria</taxon>
        <taxon>Desulfobacterales</taxon>
        <taxon>Desulfosarcinaceae</taxon>
        <taxon>Desulfosarcina</taxon>
    </lineage>
</organism>
<gene>
    <name evidence="11" type="ORF">DSCW_54100</name>
</gene>
<feature type="domain" description="DUS-like FMN-binding" evidence="10">
    <location>
        <begin position="26"/>
        <end position="298"/>
    </location>
</feature>
<keyword evidence="2 7" id="KW-0285">Flavoprotein</keyword>
<dbReference type="PIRSF" id="PIRSF006621">
    <property type="entry name" value="Dus"/>
    <property type="match status" value="1"/>
</dbReference>
<dbReference type="PANTHER" id="PTHR45846:SF1">
    <property type="entry name" value="TRNA-DIHYDROURIDINE(47) SYNTHASE [NAD(P)(+)]-LIKE"/>
    <property type="match status" value="1"/>
</dbReference>
<dbReference type="EMBL" id="AP021875">
    <property type="protein sequence ID" value="BBO77993.1"/>
    <property type="molecule type" value="Genomic_DNA"/>
</dbReference>
<dbReference type="GO" id="GO:0003723">
    <property type="term" value="F:RNA binding"/>
    <property type="evidence" value="ECO:0007669"/>
    <property type="project" value="TreeGrafter"/>
</dbReference>
<feature type="active site" description="Proton donor" evidence="8">
    <location>
        <position position="114"/>
    </location>
</feature>
<comment type="cofactor">
    <cofactor evidence="1 7 9">
        <name>FMN</name>
        <dbReference type="ChEBI" id="CHEBI:58210"/>
    </cofactor>
</comment>
<dbReference type="InterPro" id="IPR035587">
    <property type="entry name" value="DUS-like_FMN-bd"/>
</dbReference>
<dbReference type="CDD" id="cd02801">
    <property type="entry name" value="DUS_like_FMN"/>
    <property type="match status" value="1"/>
</dbReference>
<dbReference type="PROSITE" id="PS01136">
    <property type="entry name" value="UPF0034"/>
    <property type="match status" value="1"/>
</dbReference>
<evidence type="ECO:0000256" key="9">
    <source>
        <dbReference type="PIRSR" id="PIRSR006621-2"/>
    </source>
</evidence>
<evidence type="ECO:0000256" key="1">
    <source>
        <dbReference type="ARBA" id="ARBA00001917"/>
    </source>
</evidence>
<feature type="binding site" evidence="9">
    <location>
        <begin position="238"/>
        <end position="239"/>
    </location>
    <ligand>
        <name>FMN</name>
        <dbReference type="ChEBI" id="CHEBI:58210"/>
    </ligand>
</feature>
<feature type="binding site" evidence="9">
    <location>
        <position position="183"/>
    </location>
    <ligand>
        <name>FMN</name>
        <dbReference type="ChEBI" id="CHEBI:58210"/>
    </ligand>
</feature>
<evidence type="ECO:0000256" key="5">
    <source>
        <dbReference type="ARBA" id="ARBA00022857"/>
    </source>
</evidence>
<sequence>MNTELASRLNRPLTIGRAIIGNRLALAPMTFLGHIAFRELLAGFGGYGLLFSEMCSARRIPQEVGGRSAYFCWREEERDHLVMQIFGDDPATMARAARIIEDCGLLGVDLNFGCSVAAICKQQCGAALLKTPDRAARIVEAVRKAVSLPLFVKFRTGWTDDAAIPVELARRFASAGADALTFHPRVAPDRRSRPPRWDYIRQVKEAVAIPVFGNGDVFDGADCLRMLETTGCDGVAIGRMVVARPWLMAQMSGRYSPDSDVFRQAALRLLNLMERHFDANRALRRYKKFAQYFSANFKFGHSFFKRVGNASDLESMRAQLENFFDQEPETVSRPNMNFFQ</sequence>
<evidence type="ECO:0000313" key="12">
    <source>
        <dbReference type="Proteomes" id="UP000427769"/>
    </source>
</evidence>
<evidence type="ECO:0000256" key="8">
    <source>
        <dbReference type="PIRSR" id="PIRSR006621-1"/>
    </source>
</evidence>
<evidence type="ECO:0000256" key="2">
    <source>
        <dbReference type="ARBA" id="ARBA00022630"/>
    </source>
</evidence>
<keyword evidence="6 7" id="KW-0560">Oxidoreductase</keyword>
<evidence type="ECO:0000256" key="3">
    <source>
        <dbReference type="ARBA" id="ARBA00022643"/>
    </source>
</evidence>
<evidence type="ECO:0000256" key="6">
    <source>
        <dbReference type="ARBA" id="ARBA00023002"/>
    </source>
</evidence>
<accession>A0A5K7ZE55</accession>
<reference evidence="11 12" key="1">
    <citation type="submission" date="2019-11" db="EMBL/GenBank/DDBJ databases">
        <title>Comparative genomics of hydrocarbon-degrading Desulfosarcina strains.</title>
        <authorList>
            <person name="Watanabe M."/>
            <person name="Kojima H."/>
            <person name="Fukui M."/>
        </authorList>
    </citation>
    <scope>NUCLEOTIDE SEQUENCE [LARGE SCALE GENOMIC DNA]</scope>
    <source>
        <strain evidence="11 12">PP31</strain>
    </source>
</reference>
<keyword evidence="4 7" id="KW-0819">tRNA processing</keyword>
<proteinExistence type="inferred from homology"/>
<comment type="similarity">
    <text evidence="7">Belongs to the dus family.</text>
</comment>
<evidence type="ECO:0000256" key="4">
    <source>
        <dbReference type="ARBA" id="ARBA00022694"/>
    </source>
</evidence>
<dbReference type="Pfam" id="PF01207">
    <property type="entry name" value="Dus"/>
    <property type="match status" value="1"/>
</dbReference>
<name>A0A5K7ZE55_9BACT</name>
<dbReference type="AlphaFoldDB" id="A0A5K7ZE55"/>
<keyword evidence="3 7" id="KW-0288">FMN</keyword>
<dbReference type="InterPro" id="IPR001269">
    <property type="entry name" value="DUS_fam"/>
</dbReference>
<dbReference type="Proteomes" id="UP000427769">
    <property type="component" value="Chromosome"/>
</dbReference>
<feature type="binding site" evidence="9">
    <location>
        <position position="84"/>
    </location>
    <ligand>
        <name>FMN</name>
        <dbReference type="ChEBI" id="CHEBI:58210"/>
    </ligand>
</feature>
<keyword evidence="12" id="KW-1185">Reference proteome</keyword>
<dbReference type="Gene3D" id="3.20.20.70">
    <property type="entry name" value="Aldolase class I"/>
    <property type="match status" value="1"/>
</dbReference>
<keyword evidence="9" id="KW-0547">Nucleotide-binding</keyword>
<dbReference type="SUPFAM" id="SSF51395">
    <property type="entry name" value="FMN-linked oxidoreductases"/>
    <property type="match status" value="1"/>
</dbReference>
<dbReference type="InterPro" id="IPR013785">
    <property type="entry name" value="Aldolase_TIM"/>
</dbReference>
<comment type="function">
    <text evidence="7">Catalyzes the synthesis of 5,6-dihydrouridine (D), a modified base found in the D-loop of most tRNAs, via the reduction of the C5-C6 double bond in target uridines.</text>
</comment>
<evidence type="ECO:0000313" key="11">
    <source>
        <dbReference type="EMBL" id="BBO77993.1"/>
    </source>
</evidence>
<dbReference type="PANTHER" id="PTHR45846">
    <property type="entry name" value="TRNA-DIHYDROURIDINE(47) SYNTHASE [NAD(P)(+)]-LIKE"/>
    <property type="match status" value="1"/>
</dbReference>
<feature type="binding site" evidence="9">
    <location>
        <position position="153"/>
    </location>
    <ligand>
        <name>FMN</name>
        <dbReference type="ChEBI" id="CHEBI:58210"/>
    </ligand>
</feature>
<dbReference type="InterPro" id="IPR018517">
    <property type="entry name" value="tRNA_hU_synthase_CS"/>
</dbReference>
<dbReference type="KEGG" id="dwd:DSCW_54100"/>
<keyword evidence="5" id="KW-0521">NADP</keyword>
<protein>
    <recommendedName>
        <fullName evidence="7">tRNA-dihydrouridine synthase</fullName>
        <ecNumber evidence="7">1.3.1.-</ecNumber>
    </recommendedName>
</protein>